<organism evidence="1 2">
    <name type="scientific">Stieleria neptunia</name>
    <dbReference type="NCBI Taxonomy" id="2527979"/>
    <lineage>
        <taxon>Bacteria</taxon>
        <taxon>Pseudomonadati</taxon>
        <taxon>Planctomycetota</taxon>
        <taxon>Planctomycetia</taxon>
        <taxon>Pirellulales</taxon>
        <taxon>Pirellulaceae</taxon>
        <taxon>Stieleria</taxon>
    </lineage>
</organism>
<proteinExistence type="predicted"/>
<dbReference type="OrthoDB" id="277143at2"/>
<keyword evidence="2" id="KW-1185">Reference proteome</keyword>
<sequence>MIGFSSQTVSFDRFCRHVEAYLCRIGQLEPGQFPMTRRQVLRGGESCGLYFCVHGPRSVKLTAVYDHRKKTTIYYGTDGVRRSQESISVKLPSPQPHSV</sequence>
<dbReference type="AlphaFoldDB" id="A0A518HQA8"/>
<evidence type="ECO:0000313" key="2">
    <source>
        <dbReference type="Proteomes" id="UP000319004"/>
    </source>
</evidence>
<evidence type="ECO:0000313" key="1">
    <source>
        <dbReference type="EMBL" id="QDV42987.1"/>
    </source>
</evidence>
<protein>
    <submittedName>
        <fullName evidence="1">Uncharacterized protein</fullName>
    </submittedName>
</protein>
<accession>A0A518HQA8</accession>
<name>A0A518HQA8_9BACT</name>
<dbReference type="Proteomes" id="UP000319004">
    <property type="component" value="Chromosome"/>
</dbReference>
<reference evidence="1 2" key="1">
    <citation type="submission" date="2019-03" db="EMBL/GenBank/DDBJ databases">
        <title>Deep-cultivation of Planctomycetes and their phenomic and genomic characterization uncovers novel biology.</title>
        <authorList>
            <person name="Wiegand S."/>
            <person name="Jogler M."/>
            <person name="Boedeker C."/>
            <person name="Pinto D."/>
            <person name="Vollmers J."/>
            <person name="Rivas-Marin E."/>
            <person name="Kohn T."/>
            <person name="Peeters S.H."/>
            <person name="Heuer A."/>
            <person name="Rast P."/>
            <person name="Oberbeckmann S."/>
            <person name="Bunk B."/>
            <person name="Jeske O."/>
            <person name="Meyerdierks A."/>
            <person name="Storesund J.E."/>
            <person name="Kallscheuer N."/>
            <person name="Luecker S."/>
            <person name="Lage O.M."/>
            <person name="Pohl T."/>
            <person name="Merkel B.J."/>
            <person name="Hornburger P."/>
            <person name="Mueller R.-W."/>
            <person name="Bruemmer F."/>
            <person name="Labrenz M."/>
            <person name="Spormann A.M."/>
            <person name="Op den Camp H."/>
            <person name="Overmann J."/>
            <person name="Amann R."/>
            <person name="Jetten M.S.M."/>
            <person name="Mascher T."/>
            <person name="Medema M.H."/>
            <person name="Devos D.P."/>
            <person name="Kaster A.-K."/>
            <person name="Ovreas L."/>
            <person name="Rohde M."/>
            <person name="Galperin M.Y."/>
            <person name="Jogler C."/>
        </authorList>
    </citation>
    <scope>NUCLEOTIDE SEQUENCE [LARGE SCALE GENOMIC DNA]</scope>
    <source>
        <strain evidence="1 2">Enr13</strain>
    </source>
</reference>
<dbReference type="EMBL" id="CP037423">
    <property type="protein sequence ID" value="QDV42987.1"/>
    <property type="molecule type" value="Genomic_DNA"/>
</dbReference>
<gene>
    <name evidence="1" type="ORF">Enr13x_28390</name>
</gene>
<dbReference type="KEGG" id="snep:Enr13x_28390"/>